<keyword evidence="2" id="KW-1185">Reference proteome</keyword>
<dbReference type="KEGG" id="dti:Desti_4271"/>
<reference evidence="2" key="1">
    <citation type="submission" date="2012-06" db="EMBL/GenBank/DDBJ databases">
        <title>Complete sequence of chromosome of Desulfomonile tiedjei DSM 6799.</title>
        <authorList>
            <person name="Lucas S."/>
            <person name="Copeland A."/>
            <person name="Lapidus A."/>
            <person name="Glavina del Rio T."/>
            <person name="Dalin E."/>
            <person name="Tice H."/>
            <person name="Bruce D."/>
            <person name="Goodwin L."/>
            <person name="Pitluck S."/>
            <person name="Peters L."/>
            <person name="Ovchinnikova G."/>
            <person name="Zeytun A."/>
            <person name="Lu M."/>
            <person name="Kyrpides N."/>
            <person name="Mavromatis K."/>
            <person name="Ivanova N."/>
            <person name="Brettin T."/>
            <person name="Detter J.C."/>
            <person name="Han C."/>
            <person name="Larimer F."/>
            <person name="Land M."/>
            <person name="Hauser L."/>
            <person name="Markowitz V."/>
            <person name="Cheng J.-F."/>
            <person name="Hugenholtz P."/>
            <person name="Woyke T."/>
            <person name="Wu D."/>
            <person name="Spring S."/>
            <person name="Schroeder M."/>
            <person name="Brambilla E."/>
            <person name="Klenk H.-P."/>
            <person name="Eisen J.A."/>
        </authorList>
    </citation>
    <scope>NUCLEOTIDE SEQUENCE [LARGE SCALE GENOMIC DNA]</scope>
    <source>
        <strain evidence="2">ATCC 49306 / DSM 6799 / DCB-1</strain>
    </source>
</reference>
<organism evidence="1 2">
    <name type="scientific">Desulfomonile tiedjei (strain ATCC 49306 / DSM 6799 / DCB-1)</name>
    <dbReference type="NCBI Taxonomy" id="706587"/>
    <lineage>
        <taxon>Bacteria</taxon>
        <taxon>Pseudomonadati</taxon>
        <taxon>Thermodesulfobacteriota</taxon>
        <taxon>Desulfomonilia</taxon>
        <taxon>Desulfomonilales</taxon>
        <taxon>Desulfomonilaceae</taxon>
        <taxon>Desulfomonile</taxon>
    </lineage>
</organism>
<name>I4CBG4_DESTA</name>
<dbReference type="AlphaFoldDB" id="I4CBG4"/>
<dbReference type="Proteomes" id="UP000006055">
    <property type="component" value="Chromosome"/>
</dbReference>
<accession>I4CBG4</accession>
<sequence>MVGKKVSIRGLKKLIEKSLINGPRWYRNQADPLDPPTWKDVYQLTLNAYAMALEDVLKALNGNPEFLIKTCPADRNRKSGRPLVLNPATFPWRKKEETNGERTPEPRLETIGVQLSGTELFNTFQVMSKDQAAD</sequence>
<evidence type="ECO:0000313" key="1">
    <source>
        <dbReference type="EMBL" id="AFM26905.1"/>
    </source>
</evidence>
<protein>
    <submittedName>
        <fullName evidence="1">Uncharacterized protein</fullName>
    </submittedName>
</protein>
<dbReference type="HOGENOM" id="CLU_1892862_0_0_7"/>
<dbReference type="RefSeq" id="WP_014812025.1">
    <property type="nucleotide sequence ID" value="NC_018025.1"/>
</dbReference>
<gene>
    <name evidence="1" type="ordered locus">Desti_4271</name>
</gene>
<dbReference type="STRING" id="706587.Desti_4271"/>
<dbReference type="EMBL" id="CP003360">
    <property type="protein sequence ID" value="AFM26905.1"/>
    <property type="molecule type" value="Genomic_DNA"/>
</dbReference>
<evidence type="ECO:0000313" key="2">
    <source>
        <dbReference type="Proteomes" id="UP000006055"/>
    </source>
</evidence>
<proteinExistence type="predicted"/>